<keyword evidence="3" id="KW-1185">Reference proteome</keyword>
<dbReference type="InterPro" id="IPR043504">
    <property type="entry name" value="Peptidase_S1_PA_chymotrypsin"/>
</dbReference>
<proteinExistence type="predicted"/>
<dbReference type="AlphaFoldDB" id="A0A8J2H595"/>
<gene>
    <name evidence="2" type="ORF">HICCMSTLAB_LOCUS74</name>
</gene>
<dbReference type="GO" id="GO:0006508">
    <property type="term" value="P:proteolysis"/>
    <property type="evidence" value="ECO:0007669"/>
    <property type="project" value="InterPro"/>
</dbReference>
<evidence type="ECO:0000313" key="2">
    <source>
        <dbReference type="EMBL" id="CAG5071603.1"/>
    </source>
</evidence>
<dbReference type="Proteomes" id="UP000786811">
    <property type="component" value="Unassembled WGS sequence"/>
</dbReference>
<dbReference type="PANTHER" id="PTHR24258">
    <property type="entry name" value="SERINE PROTEASE-RELATED"/>
    <property type="match status" value="1"/>
</dbReference>
<evidence type="ECO:0000259" key="1">
    <source>
        <dbReference type="Pfam" id="PF00089"/>
    </source>
</evidence>
<dbReference type="Pfam" id="PF00089">
    <property type="entry name" value="Trypsin"/>
    <property type="match status" value="1"/>
</dbReference>
<reference evidence="2" key="1">
    <citation type="submission" date="2021-04" db="EMBL/GenBank/DDBJ databases">
        <authorList>
            <person name="Chebbi M.A.C M."/>
        </authorList>
    </citation>
    <scope>NUCLEOTIDE SEQUENCE</scope>
</reference>
<dbReference type="PANTHER" id="PTHR24258:SF129">
    <property type="entry name" value="LP15124P-RELATED"/>
    <property type="match status" value="1"/>
</dbReference>
<dbReference type="Gene3D" id="2.40.10.10">
    <property type="entry name" value="Trypsin-like serine proteases"/>
    <property type="match status" value="1"/>
</dbReference>
<evidence type="ECO:0000313" key="3">
    <source>
        <dbReference type="Proteomes" id="UP000786811"/>
    </source>
</evidence>
<name>A0A8J2H595_COTCN</name>
<organism evidence="2 3">
    <name type="scientific">Cotesia congregata</name>
    <name type="common">Parasitoid wasp</name>
    <name type="synonym">Apanteles congregatus</name>
    <dbReference type="NCBI Taxonomy" id="51543"/>
    <lineage>
        <taxon>Eukaryota</taxon>
        <taxon>Metazoa</taxon>
        <taxon>Ecdysozoa</taxon>
        <taxon>Arthropoda</taxon>
        <taxon>Hexapoda</taxon>
        <taxon>Insecta</taxon>
        <taxon>Pterygota</taxon>
        <taxon>Neoptera</taxon>
        <taxon>Endopterygota</taxon>
        <taxon>Hymenoptera</taxon>
        <taxon>Apocrita</taxon>
        <taxon>Ichneumonoidea</taxon>
        <taxon>Braconidae</taxon>
        <taxon>Microgastrinae</taxon>
        <taxon>Cotesia</taxon>
    </lineage>
</organism>
<comment type="caution">
    <text evidence="2">The sequence shown here is derived from an EMBL/GenBank/DDBJ whole genome shotgun (WGS) entry which is preliminary data.</text>
</comment>
<dbReference type="OrthoDB" id="6656697at2759"/>
<accession>A0A8J2H595</accession>
<dbReference type="EMBL" id="CAJNRD030000532">
    <property type="protein sequence ID" value="CAG5071603.1"/>
    <property type="molecule type" value="Genomic_DNA"/>
</dbReference>
<feature type="domain" description="Peptidase S1" evidence="1">
    <location>
        <begin position="2"/>
        <end position="57"/>
    </location>
</feature>
<dbReference type="InterPro" id="IPR001254">
    <property type="entry name" value="Trypsin_dom"/>
</dbReference>
<dbReference type="GO" id="GO:0004252">
    <property type="term" value="F:serine-type endopeptidase activity"/>
    <property type="evidence" value="ECO:0007669"/>
    <property type="project" value="InterPro"/>
</dbReference>
<dbReference type="InterPro" id="IPR009003">
    <property type="entry name" value="Peptidase_S1_PA"/>
</dbReference>
<dbReference type="SUPFAM" id="SSF50494">
    <property type="entry name" value="Trypsin-like serine proteases"/>
    <property type="match status" value="1"/>
</dbReference>
<protein>
    <recommendedName>
        <fullName evidence="1">Peptidase S1 domain-containing protein</fullName>
    </recommendedName>
</protein>
<sequence length="61" mass="6646">MLKKVELPVVNHDTCQNYLRSTRLGKYYILHTSFMCAGGEAGKDTCKGDGGSPLVCPLVND</sequence>
<feature type="non-terminal residue" evidence="2">
    <location>
        <position position="61"/>
    </location>
</feature>